<evidence type="ECO:0000256" key="3">
    <source>
        <dbReference type="HAMAP-Rule" id="MF_00023"/>
    </source>
</evidence>
<dbReference type="EMBL" id="JAFIRA010000034">
    <property type="protein sequence ID" value="MCJ2543673.1"/>
    <property type="molecule type" value="Genomic_DNA"/>
</dbReference>
<dbReference type="RefSeq" id="WP_244351348.1">
    <property type="nucleotide sequence ID" value="NZ_JAFIRA010000034.1"/>
</dbReference>
<keyword evidence="1 3" id="KW-0963">Cytoplasm</keyword>
<name>A0ABT0CD35_THEVL</name>
<dbReference type="Proteomes" id="UP000830835">
    <property type="component" value="Unassembled WGS sequence"/>
</dbReference>
<evidence type="ECO:0000256" key="4">
    <source>
        <dbReference type="SAM" id="MobiDB-lite"/>
    </source>
</evidence>
<accession>A0ABT0CD35</accession>
<feature type="region of interest" description="Disordered" evidence="4">
    <location>
        <begin position="134"/>
        <end position="154"/>
    </location>
</feature>
<dbReference type="InterPro" id="IPR023620">
    <property type="entry name" value="SmpB"/>
</dbReference>
<comment type="function">
    <text evidence="3">Required for rescue of stalled ribosomes mediated by trans-translation. Binds to transfer-messenger RNA (tmRNA), required for stable association of tmRNA with ribosomes. tmRNA and SmpB together mimic tRNA shape, replacing the anticodon stem-loop with SmpB. tmRNA is encoded by the ssrA gene; the 2 termini fold to resemble tRNA(Ala) and it encodes a 'tag peptide', a short internal open reading frame. During trans-translation Ala-aminoacylated tmRNA acts like a tRNA, entering the A-site of stalled ribosomes, displacing the stalled mRNA. The ribosome then switches to translate the ORF on the tmRNA; the nascent peptide is terminated with the 'tag peptide' encoded by the tmRNA and targeted for degradation. The ribosome is freed to recommence translation, which seems to be the essential function of trans-translation.</text>
</comment>
<dbReference type="CDD" id="cd09294">
    <property type="entry name" value="SmpB"/>
    <property type="match status" value="1"/>
</dbReference>
<gene>
    <name evidence="3 5" type="primary">smpB</name>
    <name evidence="5" type="ORF">JX360_12275</name>
</gene>
<dbReference type="PROSITE" id="PS01317">
    <property type="entry name" value="SSRP"/>
    <property type="match status" value="1"/>
</dbReference>
<organism evidence="5 6">
    <name type="scientific">Thermostichus vulcanus str. 'Rupite'</name>
    <dbReference type="NCBI Taxonomy" id="2813851"/>
    <lineage>
        <taxon>Bacteria</taxon>
        <taxon>Bacillati</taxon>
        <taxon>Cyanobacteriota</taxon>
        <taxon>Cyanophyceae</taxon>
        <taxon>Thermostichales</taxon>
        <taxon>Thermostichaceae</taxon>
        <taxon>Thermostichus</taxon>
    </lineage>
</organism>
<sequence length="154" mass="17846">MAVDPNVKTIVDNRRARFEYEILETYEAGIQLTGTEVKSIRAGKANLQDAFALFRDGEAWLHNLHISPHGTASKVFNHDPTRRRKLLLHRKEINRMMGLVEQKGLTVIPLKLVLNRGWIKAHLGVARGKKLHDKRQAIKDRQTQRDIQRELKER</sequence>
<dbReference type="NCBIfam" id="NF003843">
    <property type="entry name" value="PRK05422.1"/>
    <property type="match status" value="1"/>
</dbReference>
<comment type="similarity">
    <text evidence="3">Belongs to the SmpB family.</text>
</comment>
<comment type="subcellular location">
    <subcellularLocation>
        <location evidence="3">Cytoplasm</location>
    </subcellularLocation>
    <text evidence="3">The tmRNA-SmpB complex associates with stalled 70S ribosomes.</text>
</comment>
<dbReference type="InterPro" id="IPR000037">
    <property type="entry name" value="SsrA-bd_prot"/>
</dbReference>
<evidence type="ECO:0000313" key="6">
    <source>
        <dbReference type="Proteomes" id="UP000830835"/>
    </source>
</evidence>
<proteinExistence type="inferred from homology"/>
<evidence type="ECO:0000256" key="1">
    <source>
        <dbReference type="ARBA" id="ARBA00022490"/>
    </source>
</evidence>
<dbReference type="SUPFAM" id="SSF74982">
    <property type="entry name" value="Small protein B (SmpB)"/>
    <property type="match status" value="1"/>
</dbReference>
<keyword evidence="2 3" id="KW-0694">RNA-binding</keyword>
<dbReference type="InterPro" id="IPR020081">
    <property type="entry name" value="SsrA-bd_prot_CS"/>
</dbReference>
<protein>
    <recommendedName>
        <fullName evidence="3">SsrA-binding protein</fullName>
    </recommendedName>
    <alternativeName>
        <fullName evidence="3">Small protein B</fullName>
    </alternativeName>
</protein>
<keyword evidence="6" id="KW-1185">Reference proteome</keyword>
<dbReference type="HAMAP" id="MF_00023">
    <property type="entry name" value="SmpB"/>
    <property type="match status" value="1"/>
</dbReference>
<comment type="caution">
    <text evidence="5">The sequence shown here is derived from an EMBL/GenBank/DDBJ whole genome shotgun (WGS) entry which is preliminary data.</text>
</comment>
<dbReference type="PANTHER" id="PTHR30308:SF2">
    <property type="entry name" value="SSRA-BINDING PROTEIN"/>
    <property type="match status" value="1"/>
</dbReference>
<evidence type="ECO:0000256" key="2">
    <source>
        <dbReference type="ARBA" id="ARBA00022884"/>
    </source>
</evidence>
<dbReference type="Gene3D" id="2.40.280.10">
    <property type="match status" value="1"/>
</dbReference>
<dbReference type="NCBIfam" id="TIGR00086">
    <property type="entry name" value="smpB"/>
    <property type="match status" value="1"/>
</dbReference>
<evidence type="ECO:0000313" key="5">
    <source>
        <dbReference type="EMBL" id="MCJ2543673.1"/>
    </source>
</evidence>
<reference evidence="5" key="1">
    <citation type="submission" date="2021-02" db="EMBL/GenBank/DDBJ databases">
        <title>The CRISPR/cas machinery reduction and long-range gene transfer in the hot spring cyanobacterium Synechococcus.</title>
        <authorList>
            <person name="Dvorak P."/>
            <person name="Jahodarova E."/>
            <person name="Hasler P."/>
            <person name="Poulickova A."/>
        </authorList>
    </citation>
    <scope>NUCLEOTIDE SEQUENCE</scope>
    <source>
        <strain evidence="5">Rupite</strain>
    </source>
</reference>
<dbReference type="PANTHER" id="PTHR30308">
    <property type="entry name" value="TMRNA-BINDING COMPONENT OF TRANS-TRANSLATION TAGGING COMPLEX"/>
    <property type="match status" value="1"/>
</dbReference>
<dbReference type="Pfam" id="PF01668">
    <property type="entry name" value="SmpB"/>
    <property type="match status" value="1"/>
</dbReference>